<accession>A0ABR3WBB2</accession>
<dbReference type="EMBL" id="JAWRVE010000111">
    <property type="protein sequence ID" value="KAL1857607.1"/>
    <property type="molecule type" value="Genomic_DNA"/>
</dbReference>
<name>A0ABR3WBB2_9PEZI</name>
<evidence type="ECO:0000256" key="1">
    <source>
        <dbReference type="SAM" id="MobiDB-lite"/>
    </source>
</evidence>
<evidence type="ECO:0000313" key="3">
    <source>
        <dbReference type="Proteomes" id="UP001583177"/>
    </source>
</evidence>
<organism evidence="2 3">
    <name type="scientific">Diaporthe australafricana</name>
    <dbReference type="NCBI Taxonomy" id="127596"/>
    <lineage>
        <taxon>Eukaryota</taxon>
        <taxon>Fungi</taxon>
        <taxon>Dikarya</taxon>
        <taxon>Ascomycota</taxon>
        <taxon>Pezizomycotina</taxon>
        <taxon>Sordariomycetes</taxon>
        <taxon>Sordariomycetidae</taxon>
        <taxon>Diaporthales</taxon>
        <taxon>Diaporthaceae</taxon>
        <taxon>Diaporthe</taxon>
    </lineage>
</organism>
<evidence type="ECO:0008006" key="4">
    <source>
        <dbReference type="Google" id="ProtNLM"/>
    </source>
</evidence>
<proteinExistence type="predicted"/>
<dbReference type="Proteomes" id="UP001583177">
    <property type="component" value="Unassembled WGS sequence"/>
</dbReference>
<sequence>MSCADNSQRPRMFVPRLWTPPDDPDKPPFPYITGFTTHIHRHVPPPPFGIPDYNPEPRPQLPMQYMKSVPQSELVVDNPPLETAPSQAETARLVINTPISVGSANGAQVVTCSITPEGETAGQPFQAVAKIYDPLYYSFKECIAHAPRDVITEADKDYSREAAAYEYLQEAGQTGSFAPAYYGSWSFVLSITSRGKAQTRPVRMIFIEYLGGTSIRGSLIHNDPECAGKDAFHYPEEYRLEILALAMDGYVKQLHSGIDQLDFADRNVMLAPRDPSTESSQDIPVVAEQERETASMDWPRPCNPMWYFWDEAMDDFGGWVPLEWHRNPKFMQQWLQKRFGTEEMRKLYNPVEEELVFRDYDSPEYQ</sequence>
<protein>
    <recommendedName>
        <fullName evidence="4">Protein kinase domain-containing protein</fullName>
    </recommendedName>
</protein>
<gene>
    <name evidence="2" type="ORF">Daus18300_010247</name>
</gene>
<reference evidence="2 3" key="1">
    <citation type="journal article" date="2024" name="IMA Fungus">
        <title>IMA Genome - F19 : A genome assembly and annotation guide to empower mycologists, including annotated draft genome sequences of Ceratocystis pirilliformis, Diaporthe australafricana, Fusarium ophioides, Paecilomyces lecythidis, and Sporothrix stenoceras.</title>
        <authorList>
            <person name="Aylward J."/>
            <person name="Wilson A.M."/>
            <person name="Visagie C.M."/>
            <person name="Spraker J."/>
            <person name="Barnes I."/>
            <person name="Buitendag C."/>
            <person name="Ceriani C."/>
            <person name="Del Mar Angel L."/>
            <person name="du Plessis D."/>
            <person name="Fuchs T."/>
            <person name="Gasser K."/>
            <person name="Kramer D."/>
            <person name="Li W."/>
            <person name="Munsamy K."/>
            <person name="Piso A."/>
            <person name="Price J.L."/>
            <person name="Sonnekus B."/>
            <person name="Thomas C."/>
            <person name="van der Nest A."/>
            <person name="van Dijk A."/>
            <person name="van Heerden A."/>
            <person name="van Vuuren N."/>
            <person name="Yilmaz N."/>
            <person name="Duong T.A."/>
            <person name="van der Merwe N.A."/>
            <person name="Wingfield M.J."/>
            <person name="Wingfield B.D."/>
        </authorList>
    </citation>
    <scope>NUCLEOTIDE SEQUENCE [LARGE SCALE GENOMIC DNA]</scope>
    <source>
        <strain evidence="2 3">CMW 18300</strain>
    </source>
</reference>
<feature type="region of interest" description="Disordered" evidence="1">
    <location>
        <begin position="1"/>
        <end position="25"/>
    </location>
</feature>
<evidence type="ECO:0000313" key="2">
    <source>
        <dbReference type="EMBL" id="KAL1857607.1"/>
    </source>
</evidence>
<keyword evidence="3" id="KW-1185">Reference proteome</keyword>
<comment type="caution">
    <text evidence="2">The sequence shown here is derived from an EMBL/GenBank/DDBJ whole genome shotgun (WGS) entry which is preliminary data.</text>
</comment>